<feature type="region of interest" description="Disordered" evidence="1">
    <location>
        <begin position="187"/>
        <end position="305"/>
    </location>
</feature>
<dbReference type="EMBL" id="NJHN03000011">
    <property type="protein sequence ID" value="KAH9426274.1"/>
    <property type="molecule type" value="Genomic_DNA"/>
</dbReference>
<dbReference type="Proteomes" id="UP000887458">
    <property type="component" value="Unassembled WGS sequence"/>
</dbReference>
<feature type="region of interest" description="Disordered" evidence="1">
    <location>
        <begin position="1"/>
        <end position="20"/>
    </location>
</feature>
<keyword evidence="3" id="KW-1185">Reference proteome</keyword>
<organism evidence="2 3">
    <name type="scientific">Dermatophagoides pteronyssinus</name>
    <name type="common">European house dust mite</name>
    <dbReference type="NCBI Taxonomy" id="6956"/>
    <lineage>
        <taxon>Eukaryota</taxon>
        <taxon>Metazoa</taxon>
        <taxon>Ecdysozoa</taxon>
        <taxon>Arthropoda</taxon>
        <taxon>Chelicerata</taxon>
        <taxon>Arachnida</taxon>
        <taxon>Acari</taxon>
        <taxon>Acariformes</taxon>
        <taxon>Sarcoptiformes</taxon>
        <taxon>Astigmata</taxon>
        <taxon>Psoroptidia</taxon>
        <taxon>Analgoidea</taxon>
        <taxon>Pyroglyphidae</taxon>
        <taxon>Dermatophagoidinae</taxon>
        <taxon>Dermatophagoides</taxon>
    </lineage>
</organism>
<sequence>MDILPPSPPIDNQQQQRSSSTILIEAKKNDDEHLFLHMPEGGSKLILPLPLFLPFPFPIIEDVEKIYHRKKVLVLTEHKPKKKKHKAQYKDFHHYDLGKGYYDEYKHDYYDHKYIDHHDNYKPPSYSSYSDPYYGKKSSYYEPNYNGNYDYNDHGNNGHDNGYEDRYYHNHNYDELYHEDLYKPLLSSSSKSSKYSSDTSIPLKYASSSASTKEPGRKKKSKYSTGDNDEIHGQIDLNNPLVSVLPPPPSFLSSQQQSPKSSSSSIQSKRSRRPSPATKKYSTNNKDDYEASSSDSIPSVYDKHSLDIDDDYSIKELYKPKKKKKISVTGPMSEFDDDPTKHYPYDPDETDDVEHVEFTTDEGQSQDINPTTIMDKIRKFLTQENVKLKVNIDYNKRKRKRERKEEPKQRQRSIGKMIDEQIKKLEDDEYDFH</sequence>
<feature type="compositionally biased region" description="Basic and acidic residues" evidence="1">
    <location>
        <begin position="417"/>
        <end position="433"/>
    </location>
</feature>
<protein>
    <submittedName>
        <fullName evidence="2">Uncharacterized protein</fullName>
    </submittedName>
</protein>
<comment type="caution">
    <text evidence="2">The sequence shown here is derived from an EMBL/GenBank/DDBJ whole genome shotgun (WGS) entry which is preliminary data.</text>
</comment>
<feature type="compositionally biased region" description="Low complexity" evidence="1">
    <location>
        <begin position="251"/>
        <end position="268"/>
    </location>
</feature>
<feature type="region of interest" description="Disordered" evidence="1">
    <location>
        <begin position="394"/>
        <end position="433"/>
    </location>
</feature>
<evidence type="ECO:0000313" key="2">
    <source>
        <dbReference type="EMBL" id="KAH9426274.1"/>
    </source>
</evidence>
<gene>
    <name evidence="2" type="ORF">DERP_010840</name>
</gene>
<feature type="compositionally biased region" description="Low complexity" evidence="1">
    <location>
        <begin position="187"/>
        <end position="197"/>
    </location>
</feature>
<accession>A0ABQ8JUH1</accession>
<name>A0ABQ8JUH1_DERPT</name>
<proteinExistence type="predicted"/>
<feature type="region of interest" description="Disordered" evidence="1">
    <location>
        <begin position="320"/>
        <end position="351"/>
    </location>
</feature>
<reference evidence="2 3" key="1">
    <citation type="journal article" date="2018" name="J. Allergy Clin. Immunol.">
        <title>High-quality assembly of Dermatophagoides pteronyssinus genome and transcriptome reveals a wide range of novel allergens.</title>
        <authorList>
            <person name="Liu X.Y."/>
            <person name="Yang K.Y."/>
            <person name="Wang M.Q."/>
            <person name="Kwok J.S."/>
            <person name="Zeng X."/>
            <person name="Yang Z."/>
            <person name="Xiao X.J."/>
            <person name="Lau C.P."/>
            <person name="Li Y."/>
            <person name="Huang Z.M."/>
            <person name="Ba J.G."/>
            <person name="Yim A.K."/>
            <person name="Ouyang C.Y."/>
            <person name="Ngai S.M."/>
            <person name="Chan T.F."/>
            <person name="Leung E.L."/>
            <person name="Liu L."/>
            <person name="Liu Z.G."/>
            <person name="Tsui S.K."/>
        </authorList>
    </citation>
    <scope>NUCLEOTIDE SEQUENCE [LARGE SCALE GENOMIC DNA]</scope>
    <source>
        <strain evidence="2">Derp</strain>
    </source>
</reference>
<evidence type="ECO:0000313" key="3">
    <source>
        <dbReference type="Proteomes" id="UP000887458"/>
    </source>
</evidence>
<feature type="compositionally biased region" description="Polar residues" evidence="1">
    <location>
        <begin position="10"/>
        <end position="20"/>
    </location>
</feature>
<evidence type="ECO:0000256" key="1">
    <source>
        <dbReference type="SAM" id="MobiDB-lite"/>
    </source>
</evidence>
<reference evidence="2 3" key="2">
    <citation type="journal article" date="2022" name="Mol. Biol. Evol.">
        <title>Comparative Genomics Reveals Insights into the Divergent Evolution of Astigmatic Mites and Household Pest Adaptations.</title>
        <authorList>
            <person name="Xiong Q."/>
            <person name="Wan A.T."/>
            <person name="Liu X."/>
            <person name="Fung C.S."/>
            <person name="Xiao X."/>
            <person name="Malainual N."/>
            <person name="Hou J."/>
            <person name="Wang L."/>
            <person name="Wang M."/>
            <person name="Yang K.Y."/>
            <person name="Cui Y."/>
            <person name="Leung E.L."/>
            <person name="Nong W."/>
            <person name="Shin S.K."/>
            <person name="Au S.W."/>
            <person name="Jeong K.Y."/>
            <person name="Chew F.T."/>
            <person name="Hui J.H."/>
            <person name="Leung T.F."/>
            <person name="Tungtrongchitr A."/>
            <person name="Zhong N."/>
            <person name="Liu Z."/>
            <person name="Tsui S.K."/>
        </authorList>
    </citation>
    <scope>NUCLEOTIDE SEQUENCE [LARGE SCALE GENOMIC DNA]</scope>
    <source>
        <strain evidence="2">Derp</strain>
    </source>
</reference>